<protein>
    <submittedName>
        <fullName evidence="1">Uncharacterized protein</fullName>
    </submittedName>
</protein>
<proteinExistence type="predicted"/>
<reference evidence="2" key="1">
    <citation type="journal article" date="2012" name="Science">
        <title>The Paleozoic origin of enzymatic lignin decomposition reconstructed from 31 fungal genomes.</title>
        <authorList>
            <person name="Floudas D."/>
            <person name="Binder M."/>
            <person name="Riley R."/>
            <person name="Barry K."/>
            <person name="Blanchette R.A."/>
            <person name="Henrissat B."/>
            <person name="Martinez A.T."/>
            <person name="Otillar R."/>
            <person name="Spatafora J.W."/>
            <person name="Yadav J.S."/>
            <person name="Aerts A."/>
            <person name="Benoit I."/>
            <person name="Boyd A."/>
            <person name="Carlson A."/>
            <person name="Copeland A."/>
            <person name="Coutinho P.M."/>
            <person name="de Vries R.P."/>
            <person name="Ferreira P."/>
            <person name="Findley K."/>
            <person name="Foster B."/>
            <person name="Gaskell J."/>
            <person name="Glotzer D."/>
            <person name="Gorecki P."/>
            <person name="Heitman J."/>
            <person name="Hesse C."/>
            <person name="Hori C."/>
            <person name="Igarashi K."/>
            <person name="Jurgens J.A."/>
            <person name="Kallen N."/>
            <person name="Kersten P."/>
            <person name="Kohler A."/>
            <person name="Kuees U."/>
            <person name="Kumar T.K.A."/>
            <person name="Kuo A."/>
            <person name="LaButti K."/>
            <person name="Larrondo L.F."/>
            <person name="Lindquist E."/>
            <person name="Ling A."/>
            <person name="Lombard V."/>
            <person name="Lucas S."/>
            <person name="Lundell T."/>
            <person name="Martin R."/>
            <person name="McLaughlin D.J."/>
            <person name="Morgenstern I."/>
            <person name="Morin E."/>
            <person name="Murat C."/>
            <person name="Nagy L.G."/>
            <person name="Nolan M."/>
            <person name="Ohm R.A."/>
            <person name="Patyshakuliyeva A."/>
            <person name="Rokas A."/>
            <person name="Ruiz-Duenas F.J."/>
            <person name="Sabat G."/>
            <person name="Salamov A."/>
            <person name="Samejima M."/>
            <person name="Schmutz J."/>
            <person name="Slot J.C."/>
            <person name="St John F."/>
            <person name="Stenlid J."/>
            <person name="Sun H."/>
            <person name="Sun S."/>
            <person name="Syed K."/>
            <person name="Tsang A."/>
            <person name="Wiebenga A."/>
            <person name="Young D."/>
            <person name="Pisabarro A."/>
            <person name="Eastwood D.C."/>
            <person name="Martin F."/>
            <person name="Cullen D."/>
            <person name="Grigoriev I.V."/>
            <person name="Hibbett D.S."/>
        </authorList>
    </citation>
    <scope>NUCLEOTIDE SEQUENCE [LARGE SCALE GENOMIC DNA]</scope>
    <source>
        <strain evidence="2">MF3/22</strain>
    </source>
</reference>
<evidence type="ECO:0000313" key="2">
    <source>
        <dbReference type="Proteomes" id="UP000053630"/>
    </source>
</evidence>
<keyword evidence="2" id="KW-1185">Reference proteome</keyword>
<name>R7SG73_FOMME</name>
<dbReference type="OrthoDB" id="409543at2759"/>
<dbReference type="RefSeq" id="XP_007272122.1">
    <property type="nucleotide sequence ID" value="XM_007272060.1"/>
</dbReference>
<dbReference type="GeneID" id="18675900"/>
<dbReference type="KEGG" id="fme:FOMMEDRAFT_162734"/>
<accession>R7SG73</accession>
<dbReference type="AlphaFoldDB" id="R7SG73"/>
<dbReference type="Proteomes" id="UP000053630">
    <property type="component" value="Unassembled WGS sequence"/>
</dbReference>
<sequence length="145" mass="16892">MNLLLGETMTDIIRTSDWRSNALQTTLSLSLRSIRDHGALASIKTRNNQMRLPVILQTWCRLITPSFPPTRIVPFCFTDGCSRRLDNRLPNSYPKDCTTWAGMCRLHERGLLDQALGKIFLVHLHNQWHKSSREVDWWRGFVEEI</sequence>
<gene>
    <name evidence="1" type="ORF">FOMMEDRAFT_162734</name>
</gene>
<organism evidence="1 2">
    <name type="scientific">Fomitiporia mediterranea (strain MF3/22)</name>
    <name type="common">Grapevine white-rot fungus</name>
    <dbReference type="NCBI Taxonomy" id="694068"/>
    <lineage>
        <taxon>Eukaryota</taxon>
        <taxon>Fungi</taxon>
        <taxon>Dikarya</taxon>
        <taxon>Basidiomycota</taxon>
        <taxon>Agaricomycotina</taxon>
        <taxon>Agaricomycetes</taxon>
        <taxon>Hymenochaetales</taxon>
        <taxon>Hymenochaetaceae</taxon>
        <taxon>Fomitiporia</taxon>
    </lineage>
</organism>
<dbReference type="EMBL" id="JH717986">
    <property type="protein sequence ID" value="EJC97711.1"/>
    <property type="molecule type" value="Genomic_DNA"/>
</dbReference>
<evidence type="ECO:0000313" key="1">
    <source>
        <dbReference type="EMBL" id="EJC97711.1"/>
    </source>
</evidence>